<feature type="transmembrane region" description="Helical" evidence="11">
    <location>
        <begin position="159"/>
        <end position="183"/>
    </location>
</feature>
<dbReference type="PRINTS" id="PR00783">
    <property type="entry name" value="MINTRINSICP"/>
</dbReference>
<dbReference type="AlphaFoldDB" id="A0A974NIG2"/>
<gene>
    <name evidence="12" type="primary">aqpZ</name>
    <name evidence="12" type="ORF">JHT90_09050</name>
</gene>
<dbReference type="NCBIfam" id="TIGR00861">
    <property type="entry name" value="MIP"/>
    <property type="match status" value="1"/>
</dbReference>
<dbReference type="SUPFAM" id="SSF81338">
    <property type="entry name" value="Aquaporin-like"/>
    <property type="match status" value="1"/>
</dbReference>
<feature type="transmembrane region" description="Helical" evidence="11">
    <location>
        <begin position="127"/>
        <end position="147"/>
    </location>
</feature>
<evidence type="ECO:0000256" key="11">
    <source>
        <dbReference type="SAM" id="Phobius"/>
    </source>
</evidence>
<keyword evidence="3 10" id="KW-0813">Transport</keyword>
<keyword evidence="5" id="KW-0997">Cell inner membrane</keyword>
<dbReference type="Gene3D" id="1.20.1080.10">
    <property type="entry name" value="Glycerol uptake facilitator protein"/>
    <property type="match status" value="1"/>
</dbReference>
<keyword evidence="4" id="KW-1003">Cell membrane</keyword>
<dbReference type="GO" id="GO:0016020">
    <property type="term" value="C:membrane"/>
    <property type="evidence" value="ECO:0007669"/>
    <property type="project" value="UniProtKB-SubCell"/>
</dbReference>
<dbReference type="RefSeq" id="WP_201095822.1">
    <property type="nucleotide sequence ID" value="NZ_CP067393.1"/>
</dbReference>
<keyword evidence="6 10" id="KW-0812">Transmembrane</keyword>
<dbReference type="CDD" id="cd00333">
    <property type="entry name" value="MIP"/>
    <property type="match status" value="1"/>
</dbReference>
<dbReference type="GO" id="GO:0015267">
    <property type="term" value="F:channel activity"/>
    <property type="evidence" value="ECO:0007669"/>
    <property type="project" value="InterPro"/>
</dbReference>
<dbReference type="KEGG" id="eaz:JHT90_09050"/>
<dbReference type="EMBL" id="CP067393">
    <property type="protein sequence ID" value="QQP87173.1"/>
    <property type="molecule type" value="Genomic_DNA"/>
</dbReference>
<organism evidence="12 13">
    <name type="scientific">Entomomonas asaccharolytica</name>
    <dbReference type="NCBI Taxonomy" id="2785331"/>
    <lineage>
        <taxon>Bacteria</taxon>
        <taxon>Pseudomonadati</taxon>
        <taxon>Pseudomonadota</taxon>
        <taxon>Gammaproteobacteria</taxon>
        <taxon>Pseudomonadales</taxon>
        <taxon>Pseudomonadaceae</taxon>
        <taxon>Entomomonas</taxon>
    </lineage>
</organism>
<evidence type="ECO:0000256" key="8">
    <source>
        <dbReference type="ARBA" id="ARBA00022989"/>
    </source>
</evidence>
<name>A0A974NIG2_9GAMM</name>
<evidence type="ECO:0000313" key="12">
    <source>
        <dbReference type="EMBL" id="QQP87173.1"/>
    </source>
</evidence>
<dbReference type="NCBIfam" id="NF003838">
    <property type="entry name" value="PRK05420.1"/>
    <property type="match status" value="1"/>
</dbReference>
<evidence type="ECO:0000256" key="9">
    <source>
        <dbReference type="ARBA" id="ARBA00023136"/>
    </source>
</evidence>
<evidence type="ECO:0000256" key="3">
    <source>
        <dbReference type="ARBA" id="ARBA00022448"/>
    </source>
</evidence>
<dbReference type="InterPro" id="IPR022357">
    <property type="entry name" value="MIP_CS"/>
</dbReference>
<dbReference type="InterPro" id="IPR034294">
    <property type="entry name" value="Aquaporin_transptr"/>
</dbReference>
<dbReference type="FunFam" id="1.20.1080.10:FF:000007">
    <property type="entry name" value="Aquaporin Z"/>
    <property type="match status" value="1"/>
</dbReference>
<dbReference type="InterPro" id="IPR000425">
    <property type="entry name" value="MIP"/>
</dbReference>
<feature type="transmembrane region" description="Helical" evidence="11">
    <location>
        <begin position="34"/>
        <end position="53"/>
    </location>
</feature>
<dbReference type="PANTHER" id="PTHR45724:SF13">
    <property type="entry name" value="AQUAPORIN NIP1-1-RELATED"/>
    <property type="match status" value="1"/>
</dbReference>
<evidence type="ECO:0000313" key="13">
    <source>
        <dbReference type="Proteomes" id="UP000595278"/>
    </source>
</evidence>
<keyword evidence="7" id="KW-0677">Repeat</keyword>
<dbReference type="PANTHER" id="PTHR45724">
    <property type="entry name" value="AQUAPORIN NIP2-1"/>
    <property type="match status" value="1"/>
</dbReference>
<sequence>MNNYLAEFIGTFVLVLCVCGTAVMNAAYPNLGVGFLGVALAAGLAVLVMAYAVGHISGGHFNPAVTIGLWAGGRFSAKEITPYIISQVIGATVAGGVLYLIASGQTDFNLAGGFASTGYGEHSPGGYSMAAAFICELVFTAIFLFVIMSVTDKKAATQFAPLAIGLCLVIIHLAAIPVSNASVNPARSTGVALYAGGWALAELWLFWLAPIAGGVIGALAYRVVNSTQSMEEMAETNVPT</sequence>
<dbReference type="Pfam" id="PF00230">
    <property type="entry name" value="MIP"/>
    <property type="match status" value="1"/>
</dbReference>
<keyword evidence="8 11" id="KW-1133">Transmembrane helix</keyword>
<dbReference type="Proteomes" id="UP000595278">
    <property type="component" value="Chromosome"/>
</dbReference>
<evidence type="ECO:0000256" key="10">
    <source>
        <dbReference type="RuleBase" id="RU000477"/>
    </source>
</evidence>
<feature type="transmembrane region" description="Helical" evidence="11">
    <location>
        <begin position="7"/>
        <end position="28"/>
    </location>
</feature>
<evidence type="ECO:0000256" key="5">
    <source>
        <dbReference type="ARBA" id="ARBA00022519"/>
    </source>
</evidence>
<evidence type="ECO:0000256" key="4">
    <source>
        <dbReference type="ARBA" id="ARBA00022475"/>
    </source>
</evidence>
<comment type="subcellular location">
    <subcellularLocation>
        <location evidence="1">Membrane</location>
        <topology evidence="1">Multi-pass membrane protein</topology>
    </subcellularLocation>
</comment>
<evidence type="ECO:0000256" key="2">
    <source>
        <dbReference type="ARBA" id="ARBA00006175"/>
    </source>
</evidence>
<dbReference type="PROSITE" id="PS00221">
    <property type="entry name" value="MIP"/>
    <property type="match status" value="1"/>
</dbReference>
<feature type="transmembrane region" description="Helical" evidence="11">
    <location>
        <begin position="83"/>
        <end position="102"/>
    </location>
</feature>
<dbReference type="InterPro" id="IPR023271">
    <property type="entry name" value="Aquaporin-like"/>
</dbReference>
<reference evidence="12 13" key="1">
    <citation type="submission" date="2021-01" db="EMBL/GenBank/DDBJ databases">
        <title>Entomomonas sp. F2A isolated from a house cricket (Acheta domesticus).</title>
        <authorList>
            <person name="Spergser J."/>
            <person name="Busse H.-J."/>
        </authorList>
    </citation>
    <scope>NUCLEOTIDE SEQUENCE [LARGE SCALE GENOMIC DNA]</scope>
    <source>
        <strain evidence="12 13">F2A</strain>
    </source>
</reference>
<proteinExistence type="inferred from homology"/>
<accession>A0A974NIG2</accession>
<comment type="similarity">
    <text evidence="2 10">Belongs to the MIP/aquaporin (TC 1.A.8) family.</text>
</comment>
<feature type="transmembrane region" description="Helical" evidence="11">
    <location>
        <begin position="203"/>
        <end position="224"/>
    </location>
</feature>
<evidence type="ECO:0000256" key="6">
    <source>
        <dbReference type="ARBA" id="ARBA00022692"/>
    </source>
</evidence>
<keyword evidence="9 11" id="KW-0472">Membrane</keyword>
<protein>
    <submittedName>
        <fullName evidence="12">Aquaporin Z</fullName>
    </submittedName>
</protein>
<keyword evidence="13" id="KW-1185">Reference proteome</keyword>
<evidence type="ECO:0000256" key="7">
    <source>
        <dbReference type="ARBA" id="ARBA00022737"/>
    </source>
</evidence>
<evidence type="ECO:0000256" key="1">
    <source>
        <dbReference type="ARBA" id="ARBA00004141"/>
    </source>
</evidence>